<dbReference type="OrthoDB" id="2560085at2759"/>
<evidence type="ECO:0000256" key="2">
    <source>
        <dbReference type="SAM" id="Phobius"/>
    </source>
</evidence>
<evidence type="ECO:0000313" key="4">
    <source>
        <dbReference type="Proteomes" id="UP000027073"/>
    </source>
</evidence>
<keyword evidence="2" id="KW-1133">Transmembrane helix</keyword>
<dbReference type="EMBL" id="KL198013">
    <property type="protein sequence ID" value="KDQ23508.1"/>
    <property type="molecule type" value="Genomic_DNA"/>
</dbReference>
<proteinExistence type="predicted"/>
<feature type="transmembrane region" description="Helical" evidence="2">
    <location>
        <begin position="122"/>
        <end position="148"/>
    </location>
</feature>
<feature type="transmembrane region" description="Helical" evidence="2">
    <location>
        <begin position="21"/>
        <end position="42"/>
    </location>
</feature>
<protein>
    <submittedName>
        <fullName evidence="3">Uncharacterized protein</fullName>
    </submittedName>
</protein>
<feature type="transmembrane region" description="Helical" evidence="2">
    <location>
        <begin position="74"/>
        <end position="102"/>
    </location>
</feature>
<keyword evidence="2" id="KW-0812">Transmembrane</keyword>
<accession>A0A067N653</accession>
<dbReference type="VEuPathDB" id="FungiDB:PLEOSDRAFT_1109151"/>
<keyword evidence="2" id="KW-0472">Membrane</keyword>
<evidence type="ECO:0000256" key="1">
    <source>
        <dbReference type="SAM" id="MobiDB-lite"/>
    </source>
</evidence>
<feature type="transmembrane region" description="Helical" evidence="2">
    <location>
        <begin position="207"/>
        <end position="240"/>
    </location>
</feature>
<organism evidence="3 4">
    <name type="scientific">Pleurotus ostreatus (strain PC15)</name>
    <name type="common">Oyster mushroom</name>
    <dbReference type="NCBI Taxonomy" id="1137138"/>
    <lineage>
        <taxon>Eukaryota</taxon>
        <taxon>Fungi</taxon>
        <taxon>Dikarya</taxon>
        <taxon>Basidiomycota</taxon>
        <taxon>Agaricomycotina</taxon>
        <taxon>Agaricomycetes</taxon>
        <taxon>Agaricomycetidae</taxon>
        <taxon>Agaricales</taxon>
        <taxon>Pleurotineae</taxon>
        <taxon>Pleurotaceae</taxon>
        <taxon>Pleurotus</taxon>
    </lineage>
</organism>
<dbReference type="HOGENOM" id="CLU_931031_0_0_1"/>
<dbReference type="InParanoid" id="A0A067N653"/>
<dbReference type="AlphaFoldDB" id="A0A067N653"/>
<dbReference type="Proteomes" id="UP000027073">
    <property type="component" value="Unassembled WGS sequence"/>
</dbReference>
<reference evidence="4" key="1">
    <citation type="journal article" date="2014" name="Proc. Natl. Acad. Sci. U.S.A.">
        <title>Extensive sampling of basidiomycete genomes demonstrates inadequacy of the white-rot/brown-rot paradigm for wood decay fungi.</title>
        <authorList>
            <person name="Riley R."/>
            <person name="Salamov A.A."/>
            <person name="Brown D.W."/>
            <person name="Nagy L.G."/>
            <person name="Floudas D."/>
            <person name="Held B.W."/>
            <person name="Levasseur A."/>
            <person name="Lombard V."/>
            <person name="Morin E."/>
            <person name="Otillar R."/>
            <person name="Lindquist E.A."/>
            <person name="Sun H."/>
            <person name="LaButti K.M."/>
            <person name="Schmutz J."/>
            <person name="Jabbour D."/>
            <person name="Luo H."/>
            <person name="Baker S.E."/>
            <person name="Pisabarro A.G."/>
            <person name="Walton J.D."/>
            <person name="Blanchette R.A."/>
            <person name="Henrissat B."/>
            <person name="Martin F."/>
            <person name="Cullen D."/>
            <person name="Hibbett D.S."/>
            <person name="Grigoriev I.V."/>
        </authorList>
    </citation>
    <scope>NUCLEOTIDE SEQUENCE [LARGE SCALE GENOMIC DNA]</scope>
    <source>
        <strain evidence="4">PC15</strain>
    </source>
</reference>
<evidence type="ECO:0000313" key="3">
    <source>
        <dbReference type="EMBL" id="KDQ23508.1"/>
    </source>
</evidence>
<name>A0A067N653_PLEO1</name>
<gene>
    <name evidence="3" type="ORF">PLEOSDRAFT_1109151</name>
</gene>
<sequence>MPLPIRIPTSTPELPLLRTRLVLLVLTEVFFIVAGSLCLKIFTKHGDVQDLINKSVIPGVTVKLEYNDVKTATIVLFIATHIATAILAKIIILHLQDIYNFIPLFIAKKLRIANKRLASTTLGYQALGLSIIIVFNAVSLGFFSFFVFKREQTVRVVVGDDVNVRIPDNYGMQVLDRLGIALAYHDTYYCKPLVFVNSFSYPLNRDVLIVLIIVFIVEITAKLPWVALLFAVPTTFVTIVARIKRQASLTDITQSSLSSPEKGDPLNSGVDEGKTEGNVKAEVVEVVEVECREVGAEKV</sequence>
<feature type="region of interest" description="Disordered" evidence="1">
    <location>
        <begin position="254"/>
        <end position="276"/>
    </location>
</feature>